<organism evidence="1 2">
    <name type="scientific">Lysinibacillus agricola</name>
    <dbReference type="NCBI Taxonomy" id="2590012"/>
    <lineage>
        <taxon>Bacteria</taxon>
        <taxon>Bacillati</taxon>
        <taxon>Bacillota</taxon>
        <taxon>Bacilli</taxon>
        <taxon>Bacillales</taxon>
        <taxon>Bacillaceae</taxon>
        <taxon>Lysinibacillus</taxon>
    </lineage>
</organism>
<name>A0ABX7ASN5_9BACI</name>
<evidence type="ECO:0000313" key="2">
    <source>
        <dbReference type="Proteomes" id="UP000596049"/>
    </source>
</evidence>
<dbReference type="EMBL" id="CP067341">
    <property type="protein sequence ID" value="QQP12547.1"/>
    <property type="molecule type" value="Genomic_DNA"/>
</dbReference>
<reference evidence="1 2" key="1">
    <citation type="submission" date="2020-01" db="EMBL/GenBank/DDBJ databases">
        <authorList>
            <person name="Liu G."/>
            <person name="Liu B."/>
        </authorList>
    </citation>
    <scope>NUCLEOTIDE SEQUENCE [LARGE SCALE GENOMIC DNA]</scope>
    <source>
        <strain evidence="1 2">FJAT-51161</strain>
    </source>
</reference>
<dbReference type="Proteomes" id="UP000596049">
    <property type="component" value="Chromosome"/>
</dbReference>
<dbReference type="RefSeq" id="WP_053595917.1">
    <property type="nucleotide sequence ID" value="NZ_CP067341.1"/>
</dbReference>
<protein>
    <submittedName>
        <fullName evidence="1">Uncharacterized protein</fullName>
    </submittedName>
</protein>
<keyword evidence="2" id="KW-1185">Reference proteome</keyword>
<sequence>MKQSDREFGLIYNSDNVEVWVKEWNQVIQEVRGKHQFLQKQLELEIQNDEEGLEYLHSRYKHILPNIDN</sequence>
<accession>A0ABX7ASN5</accession>
<gene>
    <name evidence="1" type="ORF">FJQ98_26380</name>
</gene>
<proteinExistence type="predicted"/>
<evidence type="ECO:0000313" key="1">
    <source>
        <dbReference type="EMBL" id="QQP12547.1"/>
    </source>
</evidence>